<dbReference type="OMA" id="ELIMDYD"/>
<dbReference type="Proteomes" id="UP000683925">
    <property type="component" value="Unassembled WGS sequence"/>
</dbReference>
<dbReference type="OrthoDB" id="10325953at2759"/>
<protein>
    <submittedName>
        <fullName evidence="1">Uncharacterized protein</fullName>
    </submittedName>
</protein>
<evidence type="ECO:0000313" key="2">
    <source>
        <dbReference type="Proteomes" id="UP000683925"/>
    </source>
</evidence>
<keyword evidence="2" id="KW-1185">Reference proteome</keyword>
<accession>A0A8S1WYB2</accession>
<dbReference type="EMBL" id="CAJJDP010000108">
    <property type="protein sequence ID" value="CAD8194938.1"/>
    <property type="molecule type" value="Genomic_DNA"/>
</dbReference>
<sequence>MFEDNFKQRRQMKLDNDANIKNNIYKMASKLTSNYFHPMSLNYQKLEILCESARQQQMKEEYKRLTRREFRNISNRRYGRGNDSWKIQKVEVIMDYDFPIQ</sequence>
<name>A0A8S1WYB2_PAROT</name>
<gene>
    <name evidence="1" type="ORF">POCTA_138.1.T1080028</name>
</gene>
<proteinExistence type="predicted"/>
<reference evidence="1" key="1">
    <citation type="submission" date="2021-01" db="EMBL/GenBank/DDBJ databases">
        <authorList>
            <consortium name="Genoscope - CEA"/>
            <person name="William W."/>
        </authorList>
    </citation>
    <scope>NUCLEOTIDE SEQUENCE</scope>
</reference>
<evidence type="ECO:0000313" key="1">
    <source>
        <dbReference type="EMBL" id="CAD8194938.1"/>
    </source>
</evidence>
<organism evidence="1 2">
    <name type="scientific">Paramecium octaurelia</name>
    <dbReference type="NCBI Taxonomy" id="43137"/>
    <lineage>
        <taxon>Eukaryota</taxon>
        <taxon>Sar</taxon>
        <taxon>Alveolata</taxon>
        <taxon>Ciliophora</taxon>
        <taxon>Intramacronucleata</taxon>
        <taxon>Oligohymenophorea</taxon>
        <taxon>Peniculida</taxon>
        <taxon>Parameciidae</taxon>
        <taxon>Paramecium</taxon>
    </lineage>
</organism>
<dbReference type="AlphaFoldDB" id="A0A8S1WYB2"/>
<comment type="caution">
    <text evidence="1">The sequence shown here is derived from an EMBL/GenBank/DDBJ whole genome shotgun (WGS) entry which is preliminary data.</text>
</comment>